<dbReference type="AlphaFoldDB" id="A0A6A5Y9P6"/>
<evidence type="ECO:0000256" key="3">
    <source>
        <dbReference type="SAM" id="SignalP"/>
    </source>
</evidence>
<dbReference type="GO" id="GO:0016787">
    <property type="term" value="F:hydrolase activity"/>
    <property type="evidence" value="ECO:0007669"/>
    <property type="project" value="UniProtKB-KW"/>
</dbReference>
<dbReference type="GeneID" id="54288180"/>
<evidence type="ECO:0000256" key="2">
    <source>
        <dbReference type="ARBA" id="ARBA00022801"/>
    </source>
</evidence>
<dbReference type="InterPro" id="IPR002921">
    <property type="entry name" value="Fungal_lipase-type"/>
</dbReference>
<dbReference type="PANTHER" id="PTHR46640:SF1">
    <property type="entry name" value="FUNGAL LIPASE-LIKE DOMAIN-CONTAINING PROTEIN-RELATED"/>
    <property type="match status" value="1"/>
</dbReference>
<feature type="signal peptide" evidence="3">
    <location>
        <begin position="1"/>
        <end position="21"/>
    </location>
</feature>
<evidence type="ECO:0000256" key="1">
    <source>
        <dbReference type="ARBA" id="ARBA00022729"/>
    </source>
</evidence>
<gene>
    <name evidence="6" type="ORF">BU24DRAFT_446685</name>
</gene>
<name>A0A6A5Y9P6_9PLEO</name>
<feature type="domain" description="Fungal lipase-type" evidence="4">
    <location>
        <begin position="149"/>
        <end position="279"/>
    </location>
</feature>
<organism evidence="6 7">
    <name type="scientific">Aaosphaeria arxii CBS 175.79</name>
    <dbReference type="NCBI Taxonomy" id="1450172"/>
    <lineage>
        <taxon>Eukaryota</taxon>
        <taxon>Fungi</taxon>
        <taxon>Dikarya</taxon>
        <taxon>Ascomycota</taxon>
        <taxon>Pezizomycotina</taxon>
        <taxon>Dothideomycetes</taxon>
        <taxon>Pleosporomycetidae</taxon>
        <taxon>Pleosporales</taxon>
        <taxon>Pleosporales incertae sedis</taxon>
        <taxon>Aaosphaeria</taxon>
    </lineage>
</organism>
<feature type="domain" description="Mono-/di-acylglycerol lipase N-terminal" evidence="5">
    <location>
        <begin position="79"/>
        <end position="121"/>
    </location>
</feature>
<evidence type="ECO:0000259" key="5">
    <source>
        <dbReference type="Pfam" id="PF03893"/>
    </source>
</evidence>
<keyword evidence="2 6" id="KW-0378">Hydrolase</keyword>
<keyword evidence="1 3" id="KW-0732">Signal</keyword>
<dbReference type="Pfam" id="PF03893">
    <property type="entry name" value="Lipase3_N"/>
    <property type="match status" value="1"/>
</dbReference>
<dbReference type="Proteomes" id="UP000799778">
    <property type="component" value="Unassembled WGS sequence"/>
</dbReference>
<dbReference type="InterPro" id="IPR051299">
    <property type="entry name" value="AB_hydrolase_lip/est"/>
</dbReference>
<evidence type="ECO:0000313" key="7">
    <source>
        <dbReference type="Proteomes" id="UP000799778"/>
    </source>
</evidence>
<feature type="chain" id="PRO_5025666083" evidence="3">
    <location>
        <begin position="22"/>
        <end position="356"/>
    </location>
</feature>
<keyword evidence="7" id="KW-1185">Reference proteome</keyword>
<dbReference type="CDD" id="cd00519">
    <property type="entry name" value="Lipase_3"/>
    <property type="match status" value="1"/>
</dbReference>
<protein>
    <submittedName>
        <fullName evidence="6">Alpha/beta-hydrolase</fullName>
    </submittedName>
</protein>
<dbReference type="InterPro" id="IPR005592">
    <property type="entry name" value="Mono/diacylglycerol_lipase_N"/>
</dbReference>
<evidence type="ECO:0000259" key="4">
    <source>
        <dbReference type="Pfam" id="PF01764"/>
    </source>
</evidence>
<dbReference type="SUPFAM" id="SSF53474">
    <property type="entry name" value="alpha/beta-Hydrolases"/>
    <property type="match status" value="1"/>
</dbReference>
<evidence type="ECO:0000313" key="6">
    <source>
        <dbReference type="EMBL" id="KAF2021737.1"/>
    </source>
</evidence>
<dbReference type="InterPro" id="IPR029058">
    <property type="entry name" value="AB_hydrolase_fold"/>
</dbReference>
<dbReference type="RefSeq" id="XP_033390076.1">
    <property type="nucleotide sequence ID" value="XM_033530783.1"/>
</dbReference>
<dbReference type="Gene3D" id="3.40.50.1820">
    <property type="entry name" value="alpha/beta hydrolase"/>
    <property type="match status" value="1"/>
</dbReference>
<proteinExistence type="predicted"/>
<reference evidence="6" key="1">
    <citation type="journal article" date="2020" name="Stud. Mycol.">
        <title>101 Dothideomycetes genomes: a test case for predicting lifestyles and emergence of pathogens.</title>
        <authorList>
            <person name="Haridas S."/>
            <person name="Albert R."/>
            <person name="Binder M."/>
            <person name="Bloem J."/>
            <person name="Labutti K."/>
            <person name="Salamov A."/>
            <person name="Andreopoulos B."/>
            <person name="Baker S."/>
            <person name="Barry K."/>
            <person name="Bills G."/>
            <person name="Bluhm B."/>
            <person name="Cannon C."/>
            <person name="Castanera R."/>
            <person name="Culley D."/>
            <person name="Daum C."/>
            <person name="Ezra D."/>
            <person name="Gonzalez J."/>
            <person name="Henrissat B."/>
            <person name="Kuo A."/>
            <person name="Liang C."/>
            <person name="Lipzen A."/>
            <person name="Lutzoni F."/>
            <person name="Magnuson J."/>
            <person name="Mondo S."/>
            <person name="Nolan M."/>
            <person name="Ohm R."/>
            <person name="Pangilinan J."/>
            <person name="Park H.-J."/>
            <person name="Ramirez L."/>
            <person name="Alfaro M."/>
            <person name="Sun H."/>
            <person name="Tritt A."/>
            <person name="Yoshinaga Y."/>
            <person name="Zwiers L.-H."/>
            <person name="Turgeon B."/>
            <person name="Goodwin S."/>
            <person name="Spatafora J."/>
            <person name="Crous P."/>
            <person name="Grigoriev I."/>
        </authorList>
    </citation>
    <scope>NUCLEOTIDE SEQUENCE</scope>
    <source>
        <strain evidence="6">CBS 175.79</strain>
    </source>
</reference>
<dbReference type="OrthoDB" id="426718at2759"/>
<sequence>MRLLNLVTCAGTGLLIRNAAALPIFGLGDKFSNYVKGAIEKGKKELGEIPGIDGTAVLEEIPGLDLGKKGVPLKDASLVNTFKLMSQYSAAAYCFKNHDNTIGDKVTCPAGNCPLVEAADTKSLAEFQDFPGTDVTGFVAVDKSNKMVVVSFRGSLSPANFATDLNFAPTATDLCAGCTAHSGFWQSWVDARPGVMAAVRNVSATYPNFKLVTTGHSLGGAIATLAAAQLRNEGKSVAMYSFGAPRVAPERLSQFISNQPGGNFRITFGQDLVPRLPPSLFKYVHISPEYFIEKNRRTSKGDVQPSDVSMLEGSTNFWGNRKFVVPILLPHVEYFGDICGCVTDQILDLKIDVEFA</sequence>
<dbReference type="Pfam" id="PF01764">
    <property type="entry name" value="Lipase_3"/>
    <property type="match status" value="1"/>
</dbReference>
<accession>A0A6A5Y9P6</accession>
<dbReference type="GO" id="GO:0016042">
    <property type="term" value="P:lipid catabolic process"/>
    <property type="evidence" value="ECO:0007669"/>
    <property type="project" value="InterPro"/>
</dbReference>
<dbReference type="PANTHER" id="PTHR46640">
    <property type="entry name" value="TRIACYLGLYCEROL LIPASE, PUTATIVE (AFU_ORTHOLOGUE AFUA_6G06510)-RELATED"/>
    <property type="match status" value="1"/>
</dbReference>
<dbReference type="EMBL" id="ML978066">
    <property type="protein sequence ID" value="KAF2021737.1"/>
    <property type="molecule type" value="Genomic_DNA"/>
</dbReference>